<comment type="caution">
    <text evidence="1">The sequence shown here is derived from an EMBL/GenBank/DDBJ whole genome shotgun (WGS) entry which is preliminary data.</text>
</comment>
<protein>
    <submittedName>
        <fullName evidence="1">Uncharacterized protein</fullName>
    </submittedName>
</protein>
<dbReference type="EMBL" id="JBGMEK010000011">
    <property type="protein sequence ID" value="MFA0810692.1"/>
    <property type="molecule type" value="Genomic_DNA"/>
</dbReference>
<evidence type="ECO:0000313" key="1">
    <source>
        <dbReference type="EMBL" id="MFA0810692.1"/>
    </source>
</evidence>
<sequence length="259" mass="28547">MSKSIFAADMTCVESDRCVAGFTERYFSSAHRDSSQESELYFVRSDELTGTLDQVALNCVPINTTSSNLSQNSTQLSARQFKKKLYLKDKSLLLFSEPHKRHSLAKLCYKLVQSSLRSPKILIGEFPQKNSSPHRFFISADDFLVDLNHFGVITVAVSQRIADELAVLSIPVIASESDINLKTTNHNTEIDYSLNSYLSKFIGGPSDAERNLQAFVNQQPKNQASVISSGISARKCVLNNSVLGAANRAGFNRVPNCAG</sequence>
<name>A0ABV4NY70_9GAMM</name>
<reference evidence="1 2" key="1">
    <citation type="submission" date="2024-08" db="EMBL/GenBank/DDBJ databases">
        <authorList>
            <person name="Ishaq N."/>
        </authorList>
    </citation>
    <scope>NUCLEOTIDE SEQUENCE [LARGE SCALE GENOMIC DNA]</scope>
    <source>
        <strain evidence="1 2">DSM 18651</strain>
    </source>
</reference>
<dbReference type="Proteomes" id="UP001569428">
    <property type="component" value="Unassembled WGS sequence"/>
</dbReference>
<keyword evidence="2" id="KW-1185">Reference proteome</keyword>
<proteinExistence type="predicted"/>
<accession>A0ABV4NY70</accession>
<gene>
    <name evidence="1" type="ORF">ACCI49_07140</name>
</gene>
<evidence type="ECO:0000313" key="2">
    <source>
        <dbReference type="Proteomes" id="UP001569428"/>
    </source>
</evidence>
<dbReference type="RefSeq" id="WP_371838266.1">
    <property type="nucleotide sequence ID" value="NZ_JBGMEK010000011.1"/>
</dbReference>
<organism evidence="1 2">
    <name type="scientific">Microbulbifer epialgicus</name>
    <dbReference type="NCBI Taxonomy" id="393907"/>
    <lineage>
        <taxon>Bacteria</taxon>
        <taxon>Pseudomonadati</taxon>
        <taxon>Pseudomonadota</taxon>
        <taxon>Gammaproteobacteria</taxon>
        <taxon>Cellvibrionales</taxon>
        <taxon>Microbulbiferaceae</taxon>
        <taxon>Microbulbifer</taxon>
    </lineage>
</organism>